<dbReference type="EMBL" id="KZ819712">
    <property type="protein sequence ID" value="PWN53713.1"/>
    <property type="molecule type" value="Genomic_DNA"/>
</dbReference>
<evidence type="ECO:0000313" key="2">
    <source>
        <dbReference type="Proteomes" id="UP000245626"/>
    </source>
</evidence>
<organism evidence="1 2">
    <name type="scientific">Violaceomyces palustris</name>
    <dbReference type="NCBI Taxonomy" id="1673888"/>
    <lineage>
        <taxon>Eukaryota</taxon>
        <taxon>Fungi</taxon>
        <taxon>Dikarya</taxon>
        <taxon>Basidiomycota</taxon>
        <taxon>Ustilaginomycotina</taxon>
        <taxon>Ustilaginomycetes</taxon>
        <taxon>Violaceomycetales</taxon>
        <taxon>Violaceomycetaceae</taxon>
        <taxon>Violaceomyces</taxon>
    </lineage>
</organism>
<gene>
    <name evidence="1" type="ORF">IE53DRAFT_366096</name>
</gene>
<evidence type="ECO:0000313" key="1">
    <source>
        <dbReference type="EMBL" id="PWN53713.1"/>
    </source>
</evidence>
<accession>A0ACD0P6G7</accession>
<keyword evidence="2" id="KW-1185">Reference proteome</keyword>
<reference evidence="1 2" key="1">
    <citation type="journal article" date="2018" name="Mol. Biol. Evol.">
        <title>Broad Genomic Sampling Reveals a Smut Pathogenic Ancestry of the Fungal Clade Ustilaginomycotina.</title>
        <authorList>
            <person name="Kijpornyongpan T."/>
            <person name="Mondo S.J."/>
            <person name="Barry K."/>
            <person name="Sandor L."/>
            <person name="Lee J."/>
            <person name="Lipzen A."/>
            <person name="Pangilinan J."/>
            <person name="LaButti K."/>
            <person name="Hainaut M."/>
            <person name="Henrissat B."/>
            <person name="Grigoriev I.V."/>
            <person name="Spatafora J.W."/>
            <person name="Aime M.C."/>
        </authorList>
    </citation>
    <scope>NUCLEOTIDE SEQUENCE [LARGE SCALE GENOMIC DNA]</scope>
    <source>
        <strain evidence="1 2">SA 807</strain>
    </source>
</reference>
<sequence length="505" mass="51212">MSTTDVNENTFFAELSGTDSSNVNANSQSNKTTNRKSTTTGTTGSSGSTDTTLTAGNASDDPTTQTVGTSKTTSNQSSPGSTEGSTTGGSTGGSGGSTGSGTGTESDSTTSTTTSTTSTSTSSTSTSTSTTSSTSTSTTSTSSTTSSASTTTPSSPSSTSSTSATSSIRTSTSSPSSSAFTTQFLTITDSSGNVFTSTSTGLTPAATAGANNSGSSDGSGVNIGAIIGGCAGGVAGLVILIWLILLPLRRRAKKAKEVEWLAFGQENDHVNESSAEAVYGRGAGGGEGKNESQPDFHDQGIAMDPIGGDMHEQPYQYASVERNGSQNWGAGAAAGIPGQIYGHGQSEYDAYYAQQQAYAQHFDQGHVPQQPYQVPGGEWGPTYGHQEGGWAVAAAGTGAGVARAGTVSGQSHGGHQDPSSLNHVRSVGSTTVGSNYGVDMQAYDQAAEQQKHYAEQAYHQQQQQPYAEQAIVGPRSGSPGSKSREKSRATSGRSPALSIFFVHCW</sequence>
<protein>
    <submittedName>
        <fullName evidence="1">Uncharacterized protein</fullName>
    </submittedName>
</protein>
<proteinExistence type="predicted"/>
<name>A0ACD0P6G7_9BASI</name>
<dbReference type="Proteomes" id="UP000245626">
    <property type="component" value="Unassembled WGS sequence"/>
</dbReference>